<evidence type="ECO:0008006" key="3">
    <source>
        <dbReference type="Google" id="ProtNLM"/>
    </source>
</evidence>
<dbReference type="SUPFAM" id="SSF110087">
    <property type="entry name" value="DR1885-like metal-binding protein"/>
    <property type="match status" value="1"/>
</dbReference>
<sequence length="251" mass="25964">MKAARWLFLLALLGVAGWLLVAERGPAILVTDALVVPFEGGAAGLVSIDNPGPPDRLVAVSSTATTAVLYVPTDQTSLPIPTGSSALALDAAHIRLGGSFADGTLIPLTLSFAQAGDVTLQARLSDPTTQGGAEEVGLFGLGDICKVGEGEPAPAISLDVTPEPDGWHIDIKAEDFTFSKDLVGLYHVPGVGHGHIYVGGMKLGRLYAPEAHIGALPKGRHEVRVTLNTNDHRAYVVGDTPVTATAVIVVD</sequence>
<dbReference type="InterPro" id="IPR036182">
    <property type="entry name" value="PCuAC_sf"/>
</dbReference>
<dbReference type="EMBL" id="SRKY01000002">
    <property type="protein sequence ID" value="THH37019.1"/>
    <property type="molecule type" value="Genomic_DNA"/>
</dbReference>
<name>A0A4S4NCC1_9RHOB</name>
<keyword evidence="2" id="KW-1185">Reference proteome</keyword>
<dbReference type="Gene3D" id="2.60.40.1890">
    <property type="entry name" value="PCu(A)C copper chaperone"/>
    <property type="match status" value="1"/>
</dbReference>
<reference evidence="1 2" key="1">
    <citation type="submission" date="2019-04" db="EMBL/GenBank/DDBJ databases">
        <title>Shimia ponticola sp. nov., isolated from seawater.</title>
        <authorList>
            <person name="Kim Y.-O."/>
            <person name="Yoon J.-H."/>
        </authorList>
    </citation>
    <scope>NUCLEOTIDE SEQUENCE [LARGE SCALE GENOMIC DNA]</scope>
    <source>
        <strain evidence="1 2">MYP11</strain>
    </source>
</reference>
<proteinExistence type="predicted"/>
<evidence type="ECO:0000313" key="2">
    <source>
        <dbReference type="Proteomes" id="UP000306602"/>
    </source>
</evidence>
<evidence type="ECO:0000313" key="1">
    <source>
        <dbReference type="EMBL" id="THH37019.1"/>
    </source>
</evidence>
<comment type="caution">
    <text evidence="1">The sequence shown here is derived from an EMBL/GenBank/DDBJ whole genome shotgun (WGS) entry which is preliminary data.</text>
</comment>
<dbReference type="AlphaFoldDB" id="A0A4S4NCC1"/>
<gene>
    <name evidence="1" type="ORF">E4Z66_08760</name>
</gene>
<dbReference type="RefSeq" id="WP_136462617.1">
    <property type="nucleotide sequence ID" value="NZ_SRKY01000002.1"/>
</dbReference>
<dbReference type="OrthoDB" id="6385276at2"/>
<protein>
    <recommendedName>
        <fullName evidence="3">Copper chaperone PCu(A)C</fullName>
    </recommendedName>
</protein>
<organism evidence="1 2">
    <name type="scientific">Aliishimia ponticola</name>
    <dbReference type="NCBI Taxonomy" id="2499833"/>
    <lineage>
        <taxon>Bacteria</taxon>
        <taxon>Pseudomonadati</taxon>
        <taxon>Pseudomonadota</taxon>
        <taxon>Alphaproteobacteria</taxon>
        <taxon>Rhodobacterales</taxon>
        <taxon>Paracoccaceae</taxon>
        <taxon>Aliishimia</taxon>
    </lineage>
</organism>
<accession>A0A4S4NCC1</accession>
<dbReference type="Proteomes" id="UP000306602">
    <property type="component" value="Unassembled WGS sequence"/>
</dbReference>